<feature type="domain" description="GGDEF" evidence="9">
    <location>
        <begin position="559"/>
        <end position="697"/>
    </location>
</feature>
<dbReference type="SUPFAM" id="SSF141868">
    <property type="entry name" value="EAL domain-like"/>
    <property type="match status" value="1"/>
</dbReference>
<feature type="transmembrane region" description="Helical" evidence="5">
    <location>
        <begin position="120"/>
        <end position="140"/>
    </location>
</feature>
<dbReference type="SMART" id="SM00086">
    <property type="entry name" value="PAC"/>
    <property type="match status" value="1"/>
</dbReference>
<dbReference type="InterPro" id="IPR052155">
    <property type="entry name" value="Biofilm_reg_signaling"/>
</dbReference>
<evidence type="ECO:0000259" key="6">
    <source>
        <dbReference type="PROSITE" id="PS50112"/>
    </source>
</evidence>
<feature type="transmembrane region" description="Helical" evidence="5">
    <location>
        <begin position="46"/>
        <end position="69"/>
    </location>
</feature>
<sequence>MLTPTIIHKKEMSSAVKPMLLLFLLTVLTFMPLLLGLNLPAVPYNAYLPLHTTLELIAVVVAAMIFAIVREQALVKMTLRGAVVACAFFAVFWLDLAHLLSYPGMPAYFSENDPEKTINLWLAARLIVATAICFVVLPMADRKASLTLYYKLLLSAISLVLILHYWLIAHPDTVPRTFIAGQGLTGFKIGVEYLVVIINLLTVALILRYRRKQQTAFHMPALLAAVITMALSEFYFTLYSQFSDSFNIIGHVLKLMSYLFLYRALVYETLAAPYAMLQQSKAELSATLSAVPDILFDVDLEGRFYQVHRRPETILYLEPEQFIGKTAQQVLPEQVYKAMQTAIEQANARQGCSDAQQYALKISPQAEPNWFQVVAALKPTTKGIARFILAVRDITAQKRAQATEQLNALAFHTREAIMITDAEKRIIRVNPAFTDITGYSEAEAIGQKPTMLSSGLHDKAFYQQMWQLLAQHDVWSGEIYNRRKNGEVYPEHVVINALKDSDNQVTHYIASFSDISETKADQQRIHRLAFYDPLTHLPNRRLLLEKIAEVQADCQRSSQYAALLFIDLDHFKRLNDSYGHSYGDELLRQLAKRLAPAVRETDILARPGGDEFILLARLQTKEPQIAAIDAELIGNKLLEAIRQPFMLHKLQYHITASIGIALFNNDSQAIDELMSSADLAMYHSKESGRNQLYFFEQQMQQRLRQRQQLENALKHALANNEFRLYYQPKMDKQGKLAGYEALLRWLQPEQGLIPPDVFIPLAESTGLIIDIGNWVLQTACEQISQLANSGKPLPIAVNVSERQLVQKDFVGQVSQIVANSGINPALLELELTESMLHDDLESTRQKMQALSSLGIMFSLDDFGTGYSSLSYLKKLPIRVLKIDQSFVSEFLSQDTDKAIVRTILAMAEALSLQVVAEGVEQQQQFDALRDMGCDLFQGYLFGKPAPLP</sequence>
<dbReference type="SUPFAM" id="SSF55073">
    <property type="entry name" value="Nucleotide cyclase"/>
    <property type="match status" value="1"/>
</dbReference>
<dbReference type="InterPro" id="IPR000700">
    <property type="entry name" value="PAS-assoc_C"/>
</dbReference>
<evidence type="ECO:0000256" key="5">
    <source>
        <dbReference type="SAM" id="Phobius"/>
    </source>
</evidence>
<dbReference type="InterPro" id="IPR029787">
    <property type="entry name" value="Nucleotide_cyclase"/>
</dbReference>
<dbReference type="SMART" id="SM00091">
    <property type="entry name" value="PAS"/>
    <property type="match status" value="2"/>
</dbReference>
<dbReference type="Pfam" id="PF17159">
    <property type="entry name" value="MASE3"/>
    <property type="match status" value="1"/>
</dbReference>
<dbReference type="EC" id="3.1.4.52" evidence="2"/>
<dbReference type="InterPro" id="IPR001633">
    <property type="entry name" value="EAL_dom"/>
</dbReference>
<gene>
    <name evidence="10" type="ORF">BAL341_032</name>
</gene>
<dbReference type="NCBIfam" id="TIGR00254">
    <property type="entry name" value="GGDEF"/>
    <property type="match status" value="1"/>
</dbReference>
<feature type="transmembrane region" description="Helical" evidence="5">
    <location>
        <begin position="221"/>
        <end position="242"/>
    </location>
</feature>
<dbReference type="CDD" id="cd01948">
    <property type="entry name" value="EAL"/>
    <property type="match status" value="1"/>
</dbReference>
<dbReference type="FunFam" id="3.20.20.450:FF:000001">
    <property type="entry name" value="Cyclic di-GMP phosphodiesterase yahA"/>
    <property type="match status" value="1"/>
</dbReference>
<evidence type="ECO:0000259" key="8">
    <source>
        <dbReference type="PROSITE" id="PS50883"/>
    </source>
</evidence>
<feature type="domain" description="PAC" evidence="7">
    <location>
        <begin position="475"/>
        <end position="527"/>
    </location>
</feature>
<dbReference type="PROSITE" id="PS50113">
    <property type="entry name" value="PAC"/>
    <property type="match status" value="1"/>
</dbReference>
<comment type="catalytic activity">
    <reaction evidence="4">
        <text>3',3'-c-di-GMP + H2O = 5'-phosphoguanylyl(3'-&gt;5')guanosine + H(+)</text>
        <dbReference type="Rhea" id="RHEA:24902"/>
        <dbReference type="ChEBI" id="CHEBI:15377"/>
        <dbReference type="ChEBI" id="CHEBI:15378"/>
        <dbReference type="ChEBI" id="CHEBI:58754"/>
        <dbReference type="ChEBI" id="CHEBI:58805"/>
        <dbReference type="EC" id="3.1.4.52"/>
    </reaction>
    <physiologicalReaction direction="left-to-right" evidence="4">
        <dbReference type="Rhea" id="RHEA:24903"/>
    </physiologicalReaction>
</comment>
<dbReference type="NCBIfam" id="TIGR00229">
    <property type="entry name" value="sensory_box"/>
    <property type="match status" value="2"/>
</dbReference>
<dbReference type="CDD" id="cd01949">
    <property type="entry name" value="GGDEF"/>
    <property type="match status" value="1"/>
</dbReference>
<dbReference type="Pfam" id="PF08448">
    <property type="entry name" value="PAS_4"/>
    <property type="match status" value="1"/>
</dbReference>
<reference evidence="10" key="1">
    <citation type="submission" date="2019-04" db="EMBL/GenBank/DDBJ databases">
        <authorList>
            <person name="Brambilla D."/>
        </authorList>
    </citation>
    <scope>NUCLEOTIDE SEQUENCE</scope>
    <source>
        <strain evidence="10">BAL1</strain>
    </source>
</reference>
<feature type="transmembrane region" description="Helical" evidence="5">
    <location>
        <begin position="81"/>
        <end position="100"/>
    </location>
</feature>
<evidence type="ECO:0000259" key="9">
    <source>
        <dbReference type="PROSITE" id="PS50887"/>
    </source>
</evidence>
<dbReference type="PANTHER" id="PTHR44757:SF2">
    <property type="entry name" value="BIOFILM ARCHITECTURE MAINTENANCE PROTEIN MBAA"/>
    <property type="match status" value="1"/>
</dbReference>
<keyword evidence="3" id="KW-0973">c-di-GMP</keyword>
<evidence type="ECO:0000313" key="10">
    <source>
        <dbReference type="EMBL" id="VHN99763.1"/>
    </source>
</evidence>
<dbReference type="FunFam" id="3.30.70.270:FF:000001">
    <property type="entry name" value="Diguanylate cyclase domain protein"/>
    <property type="match status" value="1"/>
</dbReference>
<dbReference type="InterPro" id="IPR035919">
    <property type="entry name" value="EAL_sf"/>
</dbReference>
<dbReference type="SMART" id="SM00267">
    <property type="entry name" value="GGDEF"/>
    <property type="match status" value="1"/>
</dbReference>
<evidence type="ECO:0000256" key="1">
    <source>
        <dbReference type="ARBA" id="ARBA00001946"/>
    </source>
</evidence>
<keyword evidence="5" id="KW-0472">Membrane</keyword>
<dbReference type="InterPro" id="IPR001610">
    <property type="entry name" value="PAC"/>
</dbReference>
<dbReference type="PROSITE" id="PS50112">
    <property type="entry name" value="PAS"/>
    <property type="match status" value="2"/>
</dbReference>
<dbReference type="Gene3D" id="3.20.20.450">
    <property type="entry name" value="EAL domain"/>
    <property type="match status" value="1"/>
</dbReference>
<dbReference type="Pfam" id="PF13426">
    <property type="entry name" value="PAS_9"/>
    <property type="match status" value="1"/>
</dbReference>
<dbReference type="Gene3D" id="3.30.450.20">
    <property type="entry name" value="PAS domain"/>
    <property type="match status" value="2"/>
</dbReference>
<keyword evidence="5" id="KW-1133">Transmembrane helix</keyword>
<comment type="cofactor">
    <cofactor evidence="1">
        <name>Mg(2+)</name>
        <dbReference type="ChEBI" id="CHEBI:18420"/>
    </cofactor>
</comment>
<dbReference type="PROSITE" id="PS50887">
    <property type="entry name" value="GGDEF"/>
    <property type="match status" value="1"/>
</dbReference>
<dbReference type="SMART" id="SM00052">
    <property type="entry name" value="EAL"/>
    <property type="match status" value="1"/>
</dbReference>
<proteinExistence type="predicted"/>
<dbReference type="Gene3D" id="3.30.70.270">
    <property type="match status" value="1"/>
</dbReference>
<protein>
    <recommendedName>
        <fullName evidence="2">cyclic-guanylate-specific phosphodiesterase</fullName>
        <ecNumber evidence="2">3.1.4.52</ecNumber>
    </recommendedName>
</protein>
<dbReference type="SUPFAM" id="SSF55785">
    <property type="entry name" value="PYP-like sensor domain (PAS domain)"/>
    <property type="match status" value="2"/>
</dbReference>
<dbReference type="CDD" id="cd00130">
    <property type="entry name" value="PAS"/>
    <property type="match status" value="2"/>
</dbReference>
<dbReference type="PROSITE" id="PS50883">
    <property type="entry name" value="EAL"/>
    <property type="match status" value="1"/>
</dbReference>
<dbReference type="InterPro" id="IPR043128">
    <property type="entry name" value="Rev_trsase/Diguanyl_cyclase"/>
</dbReference>
<name>A0A486XGN6_9GAMM</name>
<accession>A0A486XGN6</accession>
<evidence type="ECO:0000259" key="7">
    <source>
        <dbReference type="PROSITE" id="PS50113"/>
    </source>
</evidence>
<dbReference type="InterPro" id="IPR000014">
    <property type="entry name" value="PAS"/>
</dbReference>
<dbReference type="InterPro" id="IPR033425">
    <property type="entry name" value="MASE3"/>
</dbReference>
<dbReference type="Pfam" id="PF00990">
    <property type="entry name" value="GGDEF"/>
    <property type="match status" value="1"/>
</dbReference>
<dbReference type="InterPro" id="IPR000160">
    <property type="entry name" value="GGDEF_dom"/>
</dbReference>
<dbReference type="GO" id="GO:0071111">
    <property type="term" value="F:cyclic-guanylate-specific phosphodiesterase activity"/>
    <property type="evidence" value="ECO:0007669"/>
    <property type="project" value="UniProtKB-EC"/>
</dbReference>
<evidence type="ECO:0000256" key="3">
    <source>
        <dbReference type="ARBA" id="ARBA00022636"/>
    </source>
</evidence>
<feature type="domain" description="PAS" evidence="6">
    <location>
        <begin position="402"/>
        <end position="447"/>
    </location>
</feature>
<dbReference type="InterPro" id="IPR013656">
    <property type="entry name" value="PAS_4"/>
</dbReference>
<evidence type="ECO:0000256" key="4">
    <source>
        <dbReference type="ARBA" id="ARBA00051114"/>
    </source>
</evidence>
<dbReference type="GO" id="GO:0071732">
    <property type="term" value="P:cellular response to nitric oxide"/>
    <property type="evidence" value="ECO:0007669"/>
    <property type="project" value="UniProtKB-ARBA"/>
</dbReference>
<dbReference type="EMBL" id="CAAJGR010000079">
    <property type="protein sequence ID" value="VHN99763.1"/>
    <property type="molecule type" value="Genomic_DNA"/>
</dbReference>
<dbReference type="InterPro" id="IPR035965">
    <property type="entry name" value="PAS-like_dom_sf"/>
</dbReference>
<evidence type="ECO:0000256" key="2">
    <source>
        <dbReference type="ARBA" id="ARBA00012282"/>
    </source>
</evidence>
<dbReference type="AlphaFoldDB" id="A0A486XGN6"/>
<feature type="transmembrane region" description="Helical" evidence="5">
    <location>
        <begin position="189"/>
        <end position="209"/>
    </location>
</feature>
<feature type="transmembrane region" description="Helical" evidence="5">
    <location>
        <begin position="152"/>
        <end position="169"/>
    </location>
</feature>
<dbReference type="PANTHER" id="PTHR44757">
    <property type="entry name" value="DIGUANYLATE CYCLASE DGCP"/>
    <property type="match status" value="1"/>
</dbReference>
<feature type="domain" description="PAS" evidence="6">
    <location>
        <begin position="280"/>
        <end position="350"/>
    </location>
</feature>
<feature type="domain" description="EAL" evidence="8">
    <location>
        <begin position="706"/>
        <end position="948"/>
    </location>
</feature>
<organism evidence="10">
    <name type="scientific">Rheinheimera sp. BAL341</name>
    <dbReference type="NCBI Taxonomy" id="1708203"/>
    <lineage>
        <taxon>Bacteria</taxon>
        <taxon>Pseudomonadati</taxon>
        <taxon>Pseudomonadota</taxon>
        <taxon>Gammaproteobacteria</taxon>
        <taxon>Chromatiales</taxon>
        <taxon>Chromatiaceae</taxon>
        <taxon>Rheinheimera</taxon>
    </lineage>
</organism>
<keyword evidence="5" id="KW-0812">Transmembrane</keyword>
<dbReference type="Pfam" id="PF00563">
    <property type="entry name" value="EAL"/>
    <property type="match status" value="1"/>
</dbReference>